<evidence type="ECO:0000313" key="2">
    <source>
        <dbReference type="Proteomes" id="UP001056120"/>
    </source>
</evidence>
<reference evidence="2" key="1">
    <citation type="journal article" date="2022" name="Mol. Ecol. Resour.">
        <title>The genomes of chicory, endive, great burdock and yacon provide insights into Asteraceae palaeo-polyploidization history and plant inulin production.</title>
        <authorList>
            <person name="Fan W."/>
            <person name="Wang S."/>
            <person name="Wang H."/>
            <person name="Wang A."/>
            <person name="Jiang F."/>
            <person name="Liu H."/>
            <person name="Zhao H."/>
            <person name="Xu D."/>
            <person name="Zhang Y."/>
        </authorList>
    </citation>
    <scope>NUCLEOTIDE SEQUENCE [LARGE SCALE GENOMIC DNA]</scope>
    <source>
        <strain evidence="2">cv. Yunnan</strain>
    </source>
</reference>
<name>A0ACB9BTY5_9ASTR</name>
<evidence type="ECO:0000313" key="1">
    <source>
        <dbReference type="EMBL" id="KAI3725425.1"/>
    </source>
</evidence>
<reference evidence="1 2" key="2">
    <citation type="journal article" date="2022" name="Mol. Ecol. Resour.">
        <title>The genomes of chicory, endive, great burdock and yacon provide insights into Asteraceae paleo-polyploidization history and plant inulin production.</title>
        <authorList>
            <person name="Fan W."/>
            <person name="Wang S."/>
            <person name="Wang H."/>
            <person name="Wang A."/>
            <person name="Jiang F."/>
            <person name="Liu H."/>
            <person name="Zhao H."/>
            <person name="Xu D."/>
            <person name="Zhang Y."/>
        </authorList>
    </citation>
    <scope>NUCLEOTIDE SEQUENCE [LARGE SCALE GENOMIC DNA]</scope>
    <source>
        <strain evidence="2">cv. Yunnan</strain>
        <tissue evidence="1">Leaves</tissue>
    </source>
</reference>
<dbReference type="EMBL" id="CM042039">
    <property type="protein sequence ID" value="KAI3725425.1"/>
    <property type="molecule type" value="Genomic_DNA"/>
</dbReference>
<gene>
    <name evidence="1" type="ORF">L1987_65213</name>
</gene>
<comment type="caution">
    <text evidence="1">The sequence shown here is derived from an EMBL/GenBank/DDBJ whole genome shotgun (WGS) entry which is preliminary data.</text>
</comment>
<accession>A0ACB9BTY5</accession>
<keyword evidence="2" id="KW-1185">Reference proteome</keyword>
<sequence>MSMSISNDTKTNQYKSVCEKGTFDRSFFLSFSLSLFGKTPSKNDDITRRCHQCDSITGLTELGFWCV</sequence>
<dbReference type="Proteomes" id="UP001056120">
    <property type="component" value="Linkage Group LG22"/>
</dbReference>
<proteinExistence type="predicted"/>
<organism evidence="1 2">
    <name type="scientific">Smallanthus sonchifolius</name>
    <dbReference type="NCBI Taxonomy" id="185202"/>
    <lineage>
        <taxon>Eukaryota</taxon>
        <taxon>Viridiplantae</taxon>
        <taxon>Streptophyta</taxon>
        <taxon>Embryophyta</taxon>
        <taxon>Tracheophyta</taxon>
        <taxon>Spermatophyta</taxon>
        <taxon>Magnoliopsida</taxon>
        <taxon>eudicotyledons</taxon>
        <taxon>Gunneridae</taxon>
        <taxon>Pentapetalae</taxon>
        <taxon>asterids</taxon>
        <taxon>campanulids</taxon>
        <taxon>Asterales</taxon>
        <taxon>Asteraceae</taxon>
        <taxon>Asteroideae</taxon>
        <taxon>Heliantheae alliance</taxon>
        <taxon>Millerieae</taxon>
        <taxon>Smallanthus</taxon>
    </lineage>
</organism>
<protein>
    <submittedName>
        <fullName evidence="1">Uncharacterized protein</fullName>
    </submittedName>
</protein>